<feature type="region of interest" description="Disordered" evidence="1">
    <location>
        <begin position="1"/>
        <end position="30"/>
    </location>
</feature>
<dbReference type="AlphaFoldDB" id="A0A1J1HI71"/>
<proteinExistence type="predicted"/>
<evidence type="ECO:0000313" key="2">
    <source>
        <dbReference type="EMBL" id="CRK87709.1"/>
    </source>
</evidence>
<accession>A0A1J1HI71</accession>
<protein>
    <submittedName>
        <fullName evidence="2">CLUMA_CG001499, isoform A</fullName>
    </submittedName>
</protein>
<keyword evidence="3" id="KW-1185">Reference proteome</keyword>
<organism evidence="2 3">
    <name type="scientific">Clunio marinus</name>
    <dbReference type="NCBI Taxonomy" id="568069"/>
    <lineage>
        <taxon>Eukaryota</taxon>
        <taxon>Metazoa</taxon>
        <taxon>Ecdysozoa</taxon>
        <taxon>Arthropoda</taxon>
        <taxon>Hexapoda</taxon>
        <taxon>Insecta</taxon>
        <taxon>Pterygota</taxon>
        <taxon>Neoptera</taxon>
        <taxon>Endopterygota</taxon>
        <taxon>Diptera</taxon>
        <taxon>Nematocera</taxon>
        <taxon>Chironomoidea</taxon>
        <taxon>Chironomidae</taxon>
        <taxon>Clunio</taxon>
    </lineage>
</organism>
<evidence type="ECO:0000313" key="3">
    <source>
        <dbReference type="Proteomes" id="UP000183832"/>
    </source>
</evidence>
<dbReference type="Proteomes" id="UP000183832">
    <property type="component" value="Unassembled WGS sequence"/>
</dbReference>
<evidence type="ECO:0000256" key="1">
    <source>
        <dbReference type="SAM" id="MobiDB-lite"/>
    </source>
</evidence>
<sequence length="66" mass="7749">MHTKLLRQTPNGPRPSSTNERKKQYPKKLSSKDECYGCKTKKLENGSQFCIQAGFNEYLHFIEYLH</sequence>
<reference evidence="2 3" key="1">
    <citation type="submission" date="2015-04" db="EMBL/GenBank/DDBJ databases">
        <authorList>
            <person name="Syromyatnikov M.Y."/>
            <person name="Popov V.N."/>
        </authorList>
    </citation>
    <scope>NUCLEOTIDE SEQUENCE [LARGE SCALE GENOMIC DNA]</scope>
</reference>
<gene>
    <name evidence="2" type="ORF">CLUMA_CG001499</name>
</gene>
<dbReference type="EMBL" id="CVRI01000004">
    <property type="protein sequence ID" value="CRK87709.1"/>
    <property type="molecule type" value="Genomic_DNA"/>
</dbReference>
<feature type="compositionally biased region" description="Polar residues" evidence="1">
    <location>
        <begin position="1"/>
        <end position="18"/>
    </location>
</feature>
<name>A0A1J1HI71_9DIPT</name>